<name>A0A2W1HGL9_9PLEO</name>
<dbReference type="Proteomes" id="UP000249757">
    <property type="component" value="Unassembled WGS sequence"/>
</dbReference>
<gene>
    <name evidence="6" type="ORF">Ptr86124_000210</name>
    <name evidence="5" type="ORF">PtrM4_002220</name>
</gene>
<evidence type="ECO:0000259" key="3">
    <source>
        <dbReference type="Pfam" id="PF03572"/>
    </source>
</evidence>
<dbReference type="EMBL" id="NRDI02000001">
    <property type="protein sequence ID" value="KAI1519842.1"/>
    <property type="molecule type" value="Genomic_DNA"/>
</dbReference>
<dbReference type="OrthoDB" id="27214at2759"/>
<feature type="chain" id="PRO_5042701291" evidence="2">
    <location>
        <begin position="17"/>
        <end position="770"/>
    </location>
</feature>
<evidence type="ECO:0000313" key="8">
    <source>
        <dbReference type="Proteomes" id="UP000249757"/>
    </source>
</evidence>
<feature type="domain" description="CPAF-like PDZ" evidence="4">
    <location>
        <begin position="162"/>
        <end position="290"/>
    </location>
</feature>
<dbReference type="GO" id="GO:0008236">
    <property type="term" value="F:serine-type peptidase activity"/>
    <property type="evidence" value="ECO:0007669"/>
    <property type="project" value="InterPro"/>
</dbReference>
<dbReference type="SUPFAM" id="SSF52096">
    <property type="entry name" value="ClpP/crotonase"/>
    <property type="match status" value="1"/>
</dbReference>
<dbReference type="InterPro" id="IPR052766">
    <property type="entry name" value="S41A_metabolite_peptidase"/>
</dbReference>
<dbReference type="OMA" id="PANCRIM"/>
<dbReference type="GO" id="GO:0006508">
    <property type="term" value="P:proteolysis"/>
    <property type="evidence" value="ECO:0007669"/>
    <property type="project" value="InterPro"/>
</dbReference>
<dbReference type="Pfam" id="PF23658">
    <property type="entry name" value="PDZ_CPAF_rel"/>
    <property type="match status" value="1"/>
</dbReference>
<organism evidence="5 7">
    <name type="scientific">Pyrenophora tritici-repentis</name>
    <dbReference type="NCBI Taxonomy" id="45151"/>
    <lineage>
        <taxon>Eukaryota</taxon>
        <taxon>Fungi</taxon>
        <taxon>Dikarya</taxon>
        <taxon>Ascomycota</taxon>
        <taxon>Pezizomycotina</taxon>
        <taxon>Dothideomycetes</taxon>
        <taxon>Pleosporomycetidae</taxon>
        <taxon>Pleosporales</taxon>
        <taxon>Pleosporineae</taxon>
        <taxon>Pleosporaceae</taxon>
        <taxon>Pyrenophora</taxon>
    </lineage>
</organism>
<feature type="region of interest" description="Disordered" evidence="1">
    <location>
        <begin position="309"/>
        <end position="347"/>
    </location>
</feature>
<dbReference type="PANTHER" id="PTHR37049:SF4">
    <property type="entry name" value="RHODANESE DOMAIN-CONTAINING PROTEIN"/>
    <property type="match status" value="1"/>
</dbReference>
<reference evidence="6" key="2">
    <citation type="submission" date="2021-05" db="EMBL/GenBank/DDBJ databases">
        <authorList>
            <person name="Moolhuijzen P.M."/>
            <person name="Moffat C.S."/>
        </authorList>
    </citation>
    <scope>NUCLEOTIDE SEQUENCE</scope>
    <source>
        <strain evidence="6">86-124</strain>
    </source>
</reference>
<evidence type="ECO:0000256" key="2">
    <source>
        <dbReference type="SAM" id="SignalP"/>
    </source>
</evidence>
<feature type="domain" description="Tail specific protease" evidence="3">
    <location>
        <begin position="370"/>
        <end position="587"/>
    </location>
</feature>
<accession>A0A2W1HGL9</accession>
<reference evidence="5" key="1">
    <citation type="journal article" date="2018" name="BMC Genomics">
        <title>Comparative genomics of the wheat fungal pathogen Pyrenophora tritici-repentis reveals chromosomal variations and genome plasticity.</title>
        <authorList>
            <person name="Moolhuijzen P."/>
            <person name="See P.T."/>
            <person name="Hane J.K."/>
            <person name="Shi G."/>
            <person name="Liu Z."/>
            <person name="Oliver R.P."/>
            <person name="Moffat C.S."/>
        </authorList>
    </citation>
    <scope>NUCLEOTIDE SEQUENCE [LARGE SCALE GENOMIC DNA]</scope>
    <source>
        <strain evidence="5">M4</strain>
    </source>
</reference>
<feature type="signal peptide" evidence="2">
    <location>
        <begin position="1"/>
        <end position="16"/>
    </location>
</feature>
<dbReference type="EMBL" id="NQIK02000001">
    <property type="protein sequence ID" value="KAF7575982.1"/>
    <property type="molecule type" value="Genomic_DNA"/>
</dbReference>
<dbReference type="Gene3D" id="3.90.226.10">
    <property type="entry name" value="2-enoyl-CoA Hydratase, Chain A, domain 1"/>
    <property type="match status" value="1"/>
</dbReference>
<dbReference type="InterPro" id="IPR029045">
    <property type="entry name" value="ClpP/crotonase-like_dom_sf"/>
</dbReference>
<dbReference type="Pfam" id="PF03572">
    <property type="entry name" value="Peptidase_S41"/>
    <property type="match status" value="1"/>
</dbReference>
<dbReference type="AlphaFoldDB" id="A0A2W1HGL9"/>
<dbReference type="InterPro" id="IPR056186">
    <property type="entry name" value="PDZ_CPAF-rel"/>
</dbReference>
<sequence length="770" mass="85137">MVRFFFLNVFVCLSLASNGLSARLPSDAQIRARAGKTSPCAQIANLTADPDVYSVPAKLAYECLNSVPFNQTAAATLVNGIKLFVDFQSTTAILKNPPQDFVAKVRPRYDIYGELEKVRAKVASRSYASEHAFGMDLVKIFTFAHDDLFQFVPDIAATHFAFRRTAPSLVSVASSKDSLPEIYSYRDIMQENLGKSSFKASPITHINGRDVQSYLHDWSKWTYYTDLDAAYNAQFTTQAGSFSDSMMFIMGAFKSGGETNSVYDGPTTEYRFANGTSKSYENMANVYASFDGITDGASLYQAYFTTPKRVSQDSSNGTSNGTSNESSGGSGDQNKTSTPEPMEGYPPPIVWDDPVNMLISGYYLDGHYSNVAVLSVPTFRSGAEPIDGFYNTVEKFITKAKADGKKKLIIDLSTNPGGLVPNAFNLFKILFPHGRDQSSTLRVRANNATKLVIEKMTKLGEKFPPTRDITPKYNGLEDTNFYTSNIFNAHTVKNSQGKNFANAKAFFGPGVTQNGVSFTNLFRYDLTTPWSFDIGDHRYASYAKQQQPFAASDIVILTNGLCSSTCASFVELMRSIQNVKTVVIGGRPGKDPMQAVGGSKGIQQMSWEVIYYNLQASIENLSTREEADWLSKSPLGKYLTDGLTTLYRAAAGSVSNINLVDAIREGDSSNTPIQFVYQPANCRIMYTKEMYVDVSTSWKAVADSAWGGKNHCTTGSLGGHGKSRRDLYKRELTAEEKVHTEKVQAWRRNLKLEDFSIDEPRKKLPRFRSS</sequence>
<keyword evidence="2" id="KW-0732">Signal</keyword>
<reference evidence="6" key="3">
    <citation type="journal article" date="2022" name="bioRxiv">
        <title>A global pangenome for the wheat fungal pathogen Pyrenophora tritici-repentis and prediction of effector protein structural homology.</title>
        <authorList>
            <person name="Moolhuijzen P."/>
            <person name="See P.T."/>
            <person name="Shi G."/>
            <person name="Powell H.R."/>
            <person name="Cockram J."/>
            <person name="Jorgensen L.N."/>
            <person name="Benslimane H."/>
            <person name="Strelkov S.E."/>
            <person name="Turner J."/>
            <person name="Liu Z."/>
            <person name="Moffat C.S."/>
        </authorList>
    </citation>
    <scope>NUCLEOTIDE SEQUENCE</scope>
    <source>
        <strain evidence="6">86-124</strain>
    </source>
</reference>
<protein>
    <submittedName>
        <fullName evidence="6">Peptidase family S41</fullName>
    </submittedName>
    <submittedName>
        <fullName evidence="5">Peptidase-S41 domain containing protein</fullName>
    </submittedName>
</protein>
<evidence type="ECO:0000313" key="6">
    <source>
        <dbReference type="EMBL" id="KAI1519842.1"/>
    </source>
</evidence>
<comment type="caution">
    <text evidence="5">The sequence shown here is derived from an EMBL/GenBank/DDBJ whole genome shotgun (WGS) entry which is preliminary data.</text>
</comment>
<dbReference type="Proteomes" id="UP000245464">
    <property type="component" value="Chromosome 1"/>
</dbReference>
<keyword evidence="8" id="KW-1185">Reference proteome</keyword>
<evidence type="ECO:0000259" key="4">
    <source>
        <dbReference type="Pfam" id="PF23658"/>
    </source>
</evidence>
<evidence type="ECO:0000256" key="1">
    <source>
        <dbReference type="SAM" id="MobiDB-lite"/>
    </source>
</evidence>
<reference evidence="8" key="4">
    <citation type="journal article" date="2022" name="Microb. Genom.">
        <title>A global pangenome for the wheat fungal pathogen Pyrenophora tritici-repentis and prediction of effector protein structural homology.</title>
        <authorList>
            <person name="Moolhuijzen P.M."/>
            <person name="See P.T."/>
            <person name="Shi G."/>
            <person name="Powell H.R."/>
            <person name="Cockram J."/>
            <person name="Jorgensen L.N."/>
            <person name="Benslimane H."/>
            <person name="Strelkov S.E."/>
            <person name="Turner J."/>
            <person name="Liu Z."/>
            <person name="Moffat C.S."/>
        </authorList>
    </citation>
    <scope>NUCLEOTIDE SEQUENCE [LARGE SCALE GENOMIC DNA]</scope>
</reference>
<feature type="compositionally biased region" description="Low complexity" evidence="1">
    <location>
        <begin position="314"/>
        <end position="327"/>
    </location>
</feature>
<evidence type="ECO:0000313" key="7">
    <source>
        <dbReference type="Proteomes" id="UP000245464"/>
    </source>
</evidence>
<evidence type="ECO:0000313" key="5">
    <source>
        <dbReference type="EMBL" id="KAF7575982.1"/>
    </source>
</evidence>
<proteinExistence type="predicted"/>
<dbReference type="InterPro" id="IPR005151">
    <property type="entry name" value="Tail-specific_protease"/>
</dbReference>
<dbReference type="PANTHER" id="PTHR37049">
    <property type="entry name" value="PEPTIDASE S41 FAMILY PROTEIN"/>
    <property type="match status" value="1"/>
</dbReference>